<keyword evidence="2" id="KW-0732">Signal</keyword>
<dbReference type="InterPro" id="IPR002401">
    <property type="entry name" value="Cyt_P450_E_grp-I"/>
</dbReference>
<evidence type="ECO:0000313" key="3">
    <source>
        <dbReference type="EMBL" id="KAK8986248.1"/>
    </source>
</evidence>
<name>A0ABR2PCU9_9ROSI</name>
<dbReference type="Gene3D" id="1.10.630.10">
    <property type="entry name" value="Cytochrome P450"/>
    <property type="match status" value="1"/>
</dbReference>
<keyword evidence="4" id="KW-1185">Reference proteome</keyword>
<sequence>MTKTVSVSWISLTITSATAAAGVVPLLLPRKAEEDIQDHNLVVPKGAQVLINAWSIGRDPNCWEEPELFRPERFIGSDMDVKGRNFGLIPFGSGP</sequence>
<dbReference type="EMBL" id="JBBPBN010000064">
    <property type="protein sequence ID" value="KAK8986248.1"/>
    <property type="molecule type" value="Genomic_DNA"/>
</dbReference>
<dbReference type="PRINTS" id="PR00463">
    <property type="entry name" value="EP450I"/>
</dbReference>
<dbReference type="PANTHER" id="PTHR47950">
    <property type="entry name" value="CYTOCHROME P450, FAMILY 76, SUBFAMILY C, POLYPEPTIDE 5-RELATED"/>
    <property type="match status" value="1"/>
</dbReference>
<feature type="chain" id="PRO_5045712911" description="Cytochrome P450" evidence="2">
    <location>
        <begin position="21"/>
        <end position="95"/>
    </location>
</feature>
<dbReference type="PANTHER" id="PTHR47950:SF23">
    <property type="entry name" value="GERANIOL 8-HYDROXYLASE-LIKE"/>
    <property type="match status" value="1"/>
</dbReference>
<protein>
    <recommendedName>
        <fullName evidence="5">Cytochrome P450</fullName>
    </recommendedName>
</protein>
<comment type="caution">
    <text evidence="3">The sequence shown here is derived from an EMBL/GenBank/DDBJ whole genome shotgun (WGS) entry which is preliminary data.</text>
</comment>
<proteinExistence type="inferred from homology"/>
<dbReference type="InterPro" id="IPR036396">
    <property type="entry name" value="Cyt_P450_sf"/>
</dbReference>
<evidence type="ECO:0000313" key="4">
    <source>
        <dbReference type="Proteomes" id="UP001396334"/>
    </source>
</evidence>
<evidence type="ECO:0008006" key="5">
    <source>
        <dbReference type="Google" id="ProtNLM"/>
    </source>
</evidence>
<gene>
    <name evidence="3" type="ORF">V6N11_013742</name>
</gene>
<comment type="similarity">
    <text evidence="1">Belongs to the cytochrome P450 family.</text>
</comment>
<organism evidence="3 4">
    <name type="scientific">Hibiscus sabdariffa</name>
    <name type="common">roselle</name>
    <dbReference type="NCBI Taxonomy" id="183260"/>
    <lineage>
        <taxon>Eukaryota</taxon>
        <taxon>Viridiplantae</taxon>
        <taxon>Streptophyta</taxon>
        <taxon>Embryophyta</taxon>
        <taxon>Tracheophyta</taxon>
        <taxon>Spermatophyta</taxon>
        <taxon>Magnoliopsida</taxon>
        <taxon>eudicotyledons</taxon>
        <taxon>Gunneridae</taxon>
        <taxon>Pentapetalae</taxon>
        <taxon>rosids</taxon>
        <taxon>malvids</taxon>
        <taxon>Malvales</taxon>
        <taxon>Malvaceae</taxon>
        <taxon>Malvoideae</taxon>
        <taxon>Hibiscus</taxon>
    </lineage>
</organism>
<dbReference type="InterPro" id="IPR001128">
    <property type="entry name" value="Cyt_P450"/>
</dbReference>
<feature type="signal peptide" evidence="2">
    <location>
        <begin position="1"/>
        <end position="20"/>
    </location>
</feature>
<dbReference type="SUPFAM" id="SSF48264">
    <property type="entry name" value="Cytochrome P450"/>
    <property type="match status" value="1"/>
</dbReference>
<accession>A0ABR2PCU9</accession>
<reference evidence="3 4" key="1">
    <citation type="journal article" date="2024" name="G3 (Bethesda)">
        <title>Genome assembly of Hibiscus sabdariffa L. provides insights into metabolisms of medicinal natural products.</title>
        <authorList>
            <person name="Kim T."/>
        </authorList>
    </citation>
    <scope>NUCLEOTIDE SEQUENCE [LARGE SCALE GENOMIC DNA]</scope>
    <source>
        <strain evidence="3">TK-2024</strain>
        <tissue evidence="3">Old leaves</tissue>
    </source>
</reference>
<dbReference type="Pfam" id="PF00067">
    <property type="entry name" value="p450"/>
    <property type="match status" value="1"/>
</dbReference>
<dbReference type="Proteomes" id="UP001396334">
    <property type="component" value="Unassembled WGS sequence"/>
</dbReference>
<evidence type="ECO:0000256" key="2">
    <source>
        <dbReference type="SAM" id="SignalP"/>
    </source>
</evidence>
<evidence type="ECO:0000256" key="1">
    <source>
        <dbReference type="ARBA" id="ARBA00010617"/>
    </source>
</evidence>